<evidence type="ECO:0000256" key="1">
    <source>
        <dbReference type="ARBA" id="ARBA00022786"/>
    </source>
</evidence>
<dbReference type="GO" id="GO:0032182">
    <property type="term" value="F:ubiquitin-like protein binding"/>
    <property type="evidence" value="ECO:0007669"/>
    <property type="project" value="TreeGrafter"/>
</dbReference>
<dbReference type="GO" id="GO:0000151">
    <property type="term" value="C:ubiquitin ligase complex"/>
    <property type="evidence" value="ECO:0007669"/>
    <property type="project" value="TreeGrafter"/>
</dbReference>
<feature type="domain" description="DCUN1" evidence="3">
    <location>
        <begin position="4"/>
        <end position="190"/>
    </location>
</feature>
<dbReference type="GO" id="GO:0045116">
    <property type="term" value="P:protein neddylation"/>
    <property type="evidence" value="ECO:0007669"/>
    <property type="project" value="TreeGrafter"/>
</dbReference>
<sequence>MKRADRKALVQLFQSYKEPDGNYIGAQGLQKLFEDLQVDPSDIVTLVLAWKLQAKSACEFTETEFVDGLANMQVDSLEKLKKKLSSLRKELDDPSKFRAFYQFVFDYSREPSQRSLPSDTAMALWEVLLRGRFPLLDAWLEFLKHNTYNISKDTWNLLYDFSQLSENDLSDYDENGAWPVLIDDFVKWLKQDNKHHES</sequence>
<proteinExistence type="predicted"/>
<gene>
    <name evidence="4" type="ORF">GAYE_SCF59G6439</name>
</gene>
<name>A0AAV9IM43_9RHOD</name>
<dbReference type="AlphaFoldDB" id="A0AAV9IM43"/>
<keyword evidence="1" id="KW-0833">Ubl conjugation pathway</keyword>
<organism evidence="4 5">
    <name type="scientific">Galdieria yellowstonensis</name>
    <dbReference type="NCBI Taxonomy" id="3028027"/>
    <lineage>
        <taxon>Eukaryota</taxon>
        <taxon>Rhodophyta</taxon>
        <taxon>Bangiophyceae</taxon>
        <taxon>Galdieriales</taxon>
        <taxon>Galdieriaceae</taxon>
        <taxon>Galdieria</taxon>
    </lineage>
</organism>
<evidence type="ECO:0000313" key="5">
    <source>
        <dbReference type="Proteomes" id="UP001300502"/>
    </source>
</evidence>
<evidence type="ECO:0000259" key="3">
    <source>
        <dbReference type="PROSITE" id="PS51229"/>
    </source>
</evidence>
<dbReference type="PROSITE" id="PS51229">
    <property type="entry name" value="DCUN1"/>
    <property type="match status" value="1"/>
</dbReference>
<dbReference type="PANTHER" id="PTHR12281:SF31">
    <property type="entry name" value="DCN1-LIKE PROTEIN 3"/>
    <property type="match status" value="1"/>
</dbReference>
<dbReference type="EMBL" id="JANCYU010000065">
    <property type="protein sequence ID" value="KAK4528495.1"/>
    <property type="molecule type" value="Genomic_DNA"/>
</dbReference>
<dbReference type="GO" id="GO:0031624">
    <property type="term" value="F:ubiquitin conjugating enzyme binding"/>
    <property type="evidence" value="ECO:0007669"/>
    <property type="project" value="TreeGrafter"/>
</dbReference>
<accession>A0AAV9IM43</accession>
<dbReference type="FunFam" id="1.10.238.200:FF:000003">
    <property type="entry name" value="DCN1-like protein 3"/>
    <property type="match status" value="1"/>
</dbReference>
<protein>
    <recommendedName>
        <fullName evidence="2">Defective in cullin neddylation protein</fullName>
    </recommendedName>
</protein>
<dbReference type="PANTHER" id="PTHR12281">
    <property type="entry name" value="RP42 RELATED"/>
    <property type="match status" value="1"/>
</dbReference>
<dbReference type="FunFam" id="1.10.238.10:FF:000030">
    <property type="entry name" value="DCN1-like protein"/>
    <property type="match status" value="1"/>
</dbReference>
<dbReference type="GO" id="GO:0005886">
    <property type="term" value="C:plasma membrane"/>
    <property type="evidence" value="ECO:0007669"/>
    <property type="project" value="UniProtKB-ARBA"/>
</dbReference>
<dbReference type="Gene3D" id="1.10.238.10">
    <property type="entry name" value="EF-hand"/>
    <property type="match status" value="1"/>
</dbReference>
<dbReference type="Proteomes" id="UP001300502">
    <property type="component" value="Unassembled WGS sequence"/>
</dbReference>
<dbReference type="InterPro" id="IPR005176">
    <property type="entry name" value="PONY_dom"/>
</dbReference>
<dbReference type="InterPro" id="IPR042460">
    <property type="entry name" value="DCN1-like_PONY"/>
</dbReference>
<dbReference type="InterPro" id="IPR014764">
    <property type="entry name" value="DCN-prot"/>
</dbReference>
<dbReference type="Pfam" id="PF03556">
    <property type="entry name" value="Cullin_binding"/>
    <property type="match status" value="1"/>
</dbReference>
<reference evidence="4 5" key="1">
    <citation type="submission" date="2022-07" db="EMBL/GenBank/DDBJ databases">
        <title>Genome-wide signatures of adaptation to extreme environments.</title>
        <authorList>
            <person name="Cho C.H."/>
            <person name="Yoon H.S."/>
        </authorList>
    </citation>
    <scope>NUCLEOTIDE SEQUENCE [LARGE SCALE GENOMIC DNA]</scope>
    <source>
        <strain evidence="4 5">108.79 E11</strain>
    </source>
</reference>
<comment type="caution">
    <text evidence="4">The sequence shown here is derived from an EMBL/GenBank/DDBJ whole genome shotgun (WGS) entry which is preliminary data.</text>
</comment>
<dbReference type="GO" id="GO:0097602">
    <property type="term" value="F:cullin family protein binding"/>
    <property type="evidence" value="ECO:0007669"/>
    <property type="project" value="TreeGrafter"/>
</dbReference>
<keyword evidence="5" id="KW-1185">Reference proteome</keyword>
<comment type="function">
    <text evidence="2">Neddylation of cullins play an essential role in the regulation of SCF-type complexes activity.</text>
</comment>
<evidence type="ECO:0000256" key="2">
    <source>
        <dbReference type="RuleBase" id="RU410713"/>
    </source>
</evidence>
<evidence type="ECO:0000313" key="4">
    <source>
        <dbReference type="EMBL" id="KAK4528495.1"/>
    </source>
</evidence>
<dbReference type="Gene3D" id="1.10.238.200">
    <property type="entry name" value="Cullin, PONY binding domain"/>
    <property type="match status" value="1"/>
</dbReference>